<dbReference type="AlphaFoldDB" id="A0A0D0A826"/>
<evidence type="ECO:0000313" key="1">
    <source>
        <dbReference type="EMBL" id="KIK28208.1"/>
    </source>
</evidence>
<sequence>MNVYTISVSNSRYVATIGEGGPSERTGSDVVMLSGRHQFHMESRILAIKYLLDVHFDELTRGSPVMEERMDVPKIRFDTCLQLPSLRYDKMRI</sequence>
<reference evidence="2" key="2">
    <citation type="submission" date="2015-01" db="EMBL/GenBank/DDBJ databases">
        <title>Evolutionary Origins and Diversification of the Mycorrhizal Mutualists.</title>
        <authorList>
            <consortium name="DOE Joint Genome Institute"/>
            <consortium name="Mycorrhizal Genomics Consortium"/>
            <person name="Kohler A."/>
            <person name="Kuo A."/>
            <person name="Nagy L.G."/>
            <person name="Floudas D."/>
            <person name="Copeland A."/>
            <person name="Barry K.W."/>
            <person name="Cichocki N."/>
            <person name="Veneault-Fourrey C."/>
            <person name="LaButti K."/>
            <person name="Lindquist E.A."/>
            <person name="Lipzen A."/>
            <person name="Lundell T."/>
            <person name="Morin E."/>
            <person name="Murat C."/>
            <person name="Riley R."/>
            <person name="Ohm R."/>
            <person name="Sun H."/>
            <person name="Tunlid A."/>
            <person name="Henrissat B."/>
            <person name="Grigoriev I.V."/>
            <person name="Hibbett D.S."/>
            <person name="Martin F."/>
        </authorList>
    </citation>
    <scope>NUCLEOTIDE SEQUENCE [LARGE SCALE GENOMIC DNA]</scope>
    <source>
        <strain evidence="2">441</strain>
    </source>
</reference>
<gene>
    <name evidence="1" type="ORF">PISMIDRAFT_673886</name>
</gene>
<organism evidence="1 2">
    <name type="scientific">Pisolithus microcarpus 441</name>
    <dbReference type="NCBI Taxonomy" id="765257"/>
    <lineage>
        <taxon>Eukaryota</taxon>
        <taxon>Fungi</taxon>
        <taxon>Dikarya</taxon>
        <taxon>Basidiomycota</taxon>
        <taxon>Agaricomycotina</taxon>
        <taxon>Agaricomycetes</taxon>
        <taxon>Agaricomycetidae</taxon>
        <taxon>Boletales</taxon>
        <taxon>Sclerodermatineae</taxon>
        <taxon>Pisolithaceae</taxon>
        <taxon>Pisolithus</taxon>
    </lineage>
</organism>
<name>A0A0D0A826_9AGAM</name>
<dbReference type="Proteomes" id="UP000054018">
    <property type="component" value="Unassembled WGS sequence"/>
</dbReference>
<keyword evidence="2" id="KW-1185">Reference proteome</keyword>
<dbReference type="EMBL" id="KN833693">
    <property type="protein sequence ID" value="KIK28208.1"/>
    <property type="molecule type" value="Genomic_DNA"/>
</dbReference>
<protein>
    <submittedName>
        <fullName evidence="1">Uncharacterized protein</fullName>
    </submittedName>
</protein>
<accession>A0A0D0A826</accession>
<proteinExistence type="predicted"/>
<reference evidence="1 2" key="1">
    <citation type="submission" date="2014-04" db="EMBL/GenBank/DDBJ databases">
        <authorList>
            <consortium name="DOE Joint Genome Institute"/>
            <person name="Kuo A."/>
            <person name="Kohler A."/>
            <person name="Costa M.D."/>
            <person name="Nagy L.G."/>
            <person name="Floudas D."/>
            <person name="Copeland A."/>
            <person name="Barry K.W."/>
            <person name="Cichocki N."/>
            <person name="Veneault-Fourrey C."/>
            <person name="LaButti K."/>
            <person name="Lindquist E.A."/>
            <person name="Lipzen A."/>
            <person name="Lundell T."/>
            <person name="Morin E."/>
            <person name="Murat C."/>
            <person name="Sun H."/>
            <person name="Tunlid A."/>
            <person name="Henrissat B."/>
            <person name="Grigoriev I.V."/>
            <person name="Hibbett D.S."/>
            <person name="Martin F."/>
            <person name="Nordberg H.P."/>
            <person name="Cantor M.N."/>
            <person name="Hua S.X."/>
        </authorList>
    </citation>
    <scope>NUCLEOTIDE SEQUENCE [LARGE SCALE GENOMIC DNA]</scope>
    <source>
        <strain evidence="1 2">441</strain>
    </source>
</reference>
<dbReference type="HOGENOM" id="CLU_2400554_0_0_1"/>
<evidence type="ECO:0000313" key="2">
    <source>
        <dbReference type="Proteomes" id="UP000054018"/>
    </source>
</evidence>